<dbReference type="EMBL" id="JBHLZP010000058">
    <property type="protein sequence ID" value="MFB9832725.1"/>
    <property type="molecule type" value="Genomic_DNA"/>
</dbReference>
<feature type="transmembrane region" description="Helical" evidence="5">
    <location>
        <begin position="304"/>
        <end position="329"/>
    </location>
</feature>
<dbReference type="Proteomes" id="UP001589627">
    <property type="component" value="Unassembled WGS sequence"/>
</dbReference>
<dbReference type="InterPro" id="IPR020846">
    <property type="entry name" value="MFS_dom"/>
</dbReference>
<organism evidence="7 8">
    <name type="scientific">Actinoallomurus acaciae</name>
    <dbReference type="NCBI Taxonomy" id="502577"/>
    <lineage>
        <taxon>Bacteria</taxon>
        <taxon>Bacillati</taxon>
        <taxon>Actinomycetota</taxon>
        <taxon>Actinomycetes</taxon>
        <taxon>Streptosporangiales</taxon>
        <taxon>Thermomonosporaceae</taxon>
        <taxon>Actinoallomurus</taxon>
    </lineage>
</organism>
<keyword evidence="3 5" id="KW-1133">Transmembrane helix</keyword>
<feature type="transmembrane region" description="Helical" evidence="5">
    <location>
        <begin position="341"/>
        <end position="361"/>
    </location>
</feature>
<feature type="transmembrane region" description="Helical" evidence="5">
    <location>
        <begin position="56"/>
        <end position="77"/>
    </location>
</feature>
<feature type="transmembrane region" description="Helical" evidence="5">
    <location>
        <begin position="248"/>
        <end position="269"/>
    </location>
</feature>
<keyword evidence="8" id="KW-1185">Reference proteome</keyword>
<sequence length="408" mass="40815">MAIDTLASAIEPDTIPAPGRLVSRALLLRFGSVIGSSIGFYLPLSVMPMFADQTGSGGGAGLATVTLLLATVACELVTPRLVGRVGYRGALALGLTLLGAPTLLLTVSHGPGLILAVSAVRGAGFAISVVAGGVVTATLIPADRRGEGLALVGIVSGVPGLLALPAGVWAATRFGYGPVFAVTALVPLLALSSVPGLPRRAAPAHRGGVLGGLRDSALVRPATIFATSAAAAGVLVTFLPLATLGQPTWVATAALFVQPASSTVSRWVAGRIGDRRGQRCLLVPGLIMATVGMAALAGTSVPAAVVAGALVFGTGFGVLQNATLTLMYARATAGEEGAVSAIWNAAYDLGMAAGAFCAGLTATTLGYPATFALTAVASLPALALVRRDRDAAHRNRTRAGVPFRRTSS</sequence>
<protein>
    <submittedName>
        <fullName evidence="7">MFS transporter</fullName>
    </submittedName>
</protein>
<comment type="subcellular location">
    <subcellularLocation>
        <location evidence="1">Cell membrane</location>
        <topology evidence="1">Multi-pass membrane protein</topology>
    </subcellularLocation>
</comment>
<evidence type="ECO:0000313" key="7">
    <source>
        <dbReference type="EMBL" id="MFB9832725.1"/>
    </source>
</evidence>
<name>A0ABV5YCH2_9ACTN</name>
<dbReference type="PROSITE" id="PS50850">
    <property type="entry name" value="MFS"/>
    <property type="match status" value="1"/>
</dbReference>
<feature type="transmembrane region" description="Helical" evidence="5">
    <location>
        <begin position="367"/>
        <end position="385"/>
    </location>
</feature>
<dbReference type="InterPro" id="IPR011701">
    <property type="entry name" value="MFS"/>
</dbReference>
<evidence type="ECO:0000313" key="8">
    <source>
        <dbReference type="Proteomes" id="UP001589627"/>
    </source>
</evidence>
<comment type="caution">
    <text evidence="7">The sequence shown here is derived from an EMBL/GenBank/DDBJ whole genome shotgun (WGS) entry which is preliminary data.</text>
</comment>
<dbReference type="SUPFAM" id="SSF103473">
    <property type="entry name" value="MFS general substrate transporter"/>
    <property type="match status" value="1"/>
</dbReference>
<dbReference type="Pfam" id="PF07690">
    <property type="entry name" value="MFS_1"/>
    <property type="match status" value="1"/>
</dbReference>
<dbReference type="InterPro" id="IPR052714">
    <property type="entry name" value="MFS_Exporter"/>
</dbReference>
<feature type="transmembrane region" description="Helical" evidence="5">
    <location>
        <begin position="89"/>
        <end position="107"/>
    </location>
</feature>
<evidence type="ECO:0000256" key="3">
    <source>
        <dbReference type="ARBA" id="ARBA00022989"/>
    </source>
</evidence>
<reference evidence="7 8" key="1">
    <citation type="submission" date="2024-09" db="EMBL/GenBank/DDBJ databases">
        <authorList>
            <person name="Sun Q."/>
            <person name="Mori K."/>
        </authorList>
    </citation>
    <scope>NUCLEOTIDE SEQUENCE [LARGE SCALE GENOMIC DNA]</scope>
    <source>
        <strain evidence="7 8">TBRC 0563</strain>
    </source>
</reference>
<feature type="transmembrane region" description="Helical" evidence="5">
    <location>
        <begin position="281"/>
        <end position="298"/>
    </location>
</feature>
<feature type="domain" description="Major facilitator superfamily (MFS) profile" evidence="6">
    <location>
        <begin position="24"/>
        <end position="389"/>
    </location>
</feature>
<gene>
    <name evidence="7" type="ORF">ACFFNX_11070</name>
</gene>
<dbReference type="PANTHER" id="PTHR23531:SF1">
    <property type="entry name" value="QUINOLENE RESISTANCE PROTEIN NORA"/>
    <property type="match status" value="1"/>
</dbReference>
<proteinExistence type="predicted"/>
<dbReference type="Gene3D" id="1.20.1250.20">
    <property type="entry name" value="MFS general substrate transporter like domains"/>
    <property type="match status" value="1"/>
</dbReference>
<dbReference type="PANTHER" id="PTHR23531">
    <property type="entry name" value="QUINOLENE RESISTANCE PROTEIN NORA"/>
    <property type="match status" value="1"/>
</dbReference>
<feature type="transmembrane region" description="Helical" evidence="5">
    <location>
        <begin position="26"/>
        <end position="44"/>
    </location>
</feature>
<feature type="transmembrane region" description="Helical" evidence="5">
    <location>
        <begin position="218"/>
        <end position="242"/>
    </location>
</feature>
<evidence type="ECO:0000259" key="6">
    <source>
        <dbReference type="PROSITE" id="PS50850"/>
    </source>
</evidence>
<accession>A0ABV5YCH2</accession>
<evidence type="ECO:0000256" key="2">
    <source>
        <dbReference type="ARBA" id="ARBA00022692"/>
    </source>
</evidence>
<keyword evidence="2 5" id="KW-0812">Transmembrane</keyword>
<feature type="transmembrane region" description="Helical" evidence="5">
    <location>
        <begin position="176"/>
        <end position="197"/>
    </location>
</feature>
<evidence type="ECO:0000256" key="1">
    <source>
        <dbReference type="ARBA" id="ARBA00004651"/>
    </source>
</evidence>
<evidence type="ECO:0000256" key="5">
    <source>
        <dbReference type="SAM" id="Phobius"/>
    </source>
</evidence>
<dbReference type="InterPro" id="IPR036259">
    <property type="entry name" value="MFS_trans_sf"/>
</dbReference>
<dbReference type="RefSeq" id="WP_378198969.1">
    <property type="nucleotide sequence ID" value="NZ_JBHLZP010000058.1"/>
</dbReference>
<keyword evidence="4 5" id="KW-0472">Membrane</keyword>
<feature type="transmembrane region" description="Helical" evidence="5">
    <location>
        <begin position="149"/>
        <end position="170"/>
    </location>
</feature>
<feature type="transmembrane region" description="Helical" evidence="5">
    <location>
        <begin position="113"/>
        <end position="137"/>
    </location>
</feature>
<evidence type="ECO:0000256" key="4">
    <source>
        <dbReference type="ARBA" id="ARBA00023136"/>
    </source>
</evidence>